<dbReference type="InterPro" id="IPR013154">
    <property type="entry name" value="ADH-like_N"/>
</dbReference>
<keyword evidence="8" id="KW-1185">Reference proteome</keyword>
<dbReference type="PANTHER" id="PTHR42813">
    <property type="entry name" value="ZINC-TYPE ALCOHOL DEHYDROGENASE-LIKE"/>
    <property type="match status" value="1"/>
</dbReference>
<gene>
    <name evidence="7" type="ORF">BISU_0697</name>
</gene>
<dbReference type="Gene3D" id="3.40.50.720">
    <property type="entry name" value="NAD(P)-binding Rossmann-like Domain"/>
    <property type="match status" value="1"/>
</dbReference>
<sequence>MKAAVYHGNHTIRLDEVPEPTIKHPTDAIVDIEYAGVCGSDLWTYRDQGAAAPNRIGHEFVGTVREVGSEVRSVRPGDWVIVPFRYSDGTCGYCRKGLETSCVNGGFWGRETADAGQGEAACVPFADGTLVKALPDGSRPDERLIPSLLTLSDVFTTGYHAAVSAHVSKGDVVTVVGDGAVGLCAIMAAKMLGASCVINAGSSHADRNALAQSFGADQIITSRGDEAVDDVMKLTGGEGSDVVLECVGSAQSFDTALRMCTAGGTVGYVGLPHGVAIDAGLLFRGNITIAGGMSPAHHYIAATMPAVLSGEINPGMVYTKQYPLGDIALAYDDMDHRRTIKPLIRVR</sequence>
<evidence type="ECO:0000313" key="8">
    <source>
        <dbReference type="Proteomes" id="UP000029055"/>
    </source>
</evidence>
<keyword evidence="2 5" id="KW-0479">Metal-binding</keyword>
<keyword evidence="4 7" id="KW-0560">Oxidoreductase</keyword>
<comment type="cofactor">
    <cofactor evidence="1 5">
        <name>Zn(2+)</name>
        <dbReference type="ChEBI" id="CHEBI:29105"/>
    </cofactor>
</comment>
<evidence type="ECO:0000313" key="7">
    <source>
        <dbReference type="EMBL" id="KFJ04686.1"/>
    </source>
</evidence>
<name>A0A087EA85_9BIFI</name>
<dbReference type="InterPro" id="IPR020843">
    <property type="entry name" value="ER"/>
</dbReference>
<dbReference type="PANTHER" id="PTHR42813:SF2">
    <property type="entry name" value="DEHYDROGENASE, ZINC-CONTAINING, PUTATIVE (AFU_ORTHOLOGUE AFUA_2G02810)-RELATED"/>
    <property type="match status" value="1"/>
</dbReference>
<dbReference type="SMART" id="SM00829">
    <property type="entry name" value="PKS_ER"/>
    <property type="match status" value="1"/>
</dbReference>
<comment type="caution">
    <text evidence="7">The sequence shown here is derived from an EMBL/GenBank/DDBJ whole genome shotgun (WGS) entry which is preliminary data.</text>
</comment>
<dbReference type="Proteomes" id="UP000029055">
    <property type="component" value="Unassembled WGS sequence"/>
</dbReference>
<dbReference type="InterPro" id="IPR002328">
    <property type="entry name" value="ADH_Zn_CS"/>
</dbReference>
<dbReference type="Pfam" id="PF08240">
    <property type="entry name" value="ADH_N"/>
    <property type="match status" value="1"/>
</dbReference>
<evidence type="ECO:0000259" key="6">
    <source>
        <dbReference type="SMART" id="SM00829"/>
    </source>
</evidence>
<comment type="similarity">
    <text evidence="5">Belongs to the zinc-containing alcohol dehydrogenase family.</text>
</comment>
<evidence type="ECO:0000256" key="2">
    <source>
        <dbReference type="ARBA" id="ARBA00022723"/>
    </source>
</evidence>
<reference evidence="7 8" key="1">
    <citation type="submission" date="2014-03" db="EMBL/GenBank/DDBJ databases">
        <title>Genomics of Bifidobacteria.</title>
        <authorList>
            <person name="Ventura M."/>
            <person name="Milani C."/>
            <person name="Lugli G.A."/>
        </authorList>
    </citation>
    <scope>NUCLEOTIDE SEQUENCE [LARGE SCALE GENOMIC DNA]</scope>
    <source>
        <strain evidence="7 8">LMG 11597</strain>
    </source>
</reference>
<dbReference type="GO" id="GO:0008270">
    <property type="term" value="F:zinc ion binding"/>
    <property type="evidence" value="ECO:0007669"/>
    <property type="project" value="InterPro"/>
</dbReference>
<dbReference type="InterPro" id="IPR036291">
    <property type="entry name" value="NAD(P)-bd_dom_sf"/>
</dbReference>
<evidence type="ECO:0000256" key="3">
    <source>
        <dbReference type="ARBA" id="ARBA00022833"/>
    </source>
</evidence>
<accession>A0A087EA85</accession>
<evidence type="ECO:0000256" key="5">
    <source>
        <dbReference type="RuleBase" id="RU361277"/>
    </source>
</evidence>
<dbReference type="Gene3D" id="3.90.180.10">
    <property type="entry name" value="Medium-chain alcohol dehydrogenases, catalytic domain"/>
    <property type="match status" value="1"/>
</dbReference>
<dbReference type="SUPFAM" id="SSF50129">
    <property type="entry name" value="GroES-like"/>
    <property type="match status" value="1"/>
</dbReference>
<proteinExistence type="inferred from homology"/>
<dbReference type="STRING" id="77635.BISU_0697"/>
<feature type="domain" description="Enoyl reductase (ER)" evidence="6">
    <location>
        <begin position="8"/>
        <end position="344"/>
    </location>
</feature>
<dbReference type="Pfam" id="PF00107">
    <property type="entry name" value="ADH_zinc_N"/>
    <property type="match status" value="1"/>
</dbReference>
<dbReference type="InterPro" id="IPR013149">
    <property type="entry name" value="ADH-like_C"/>
</dbReference>
<dbReference type="GO" id="GO:0051903">
    <property type="term" value="F:S-(hydroxymethyl)glutathione dehydrogenase [NAD(P)+] activity"/>
    <property type="evidence" value="ECO:0007669"/>
    <property type="project" value="UniProtKB-EC"/>
</dbReference>
<dbReference type="AlphaFoldDB" id="A0A087EA85"/>
<organism evidence="7 8">
    <name type="scientific">Bifidobacterium subtile</name>
    <dbReference type="NCBI Taxonomy" id="77635"/>
    <lineage>
        <taxon>Bacteria</taxon>
        <taxon>Bacillati</taxon>
        <taxon>Actinomycetota</taxon>
        <taxon>Actinomycetes</taxon>
        <taxon>Bifidobacteriales</taxon>
        <taxon>Bifidobacteriaceae</taxon>
        <taxon>Bifidobacterium</taxon>
    </lineage>
</organism>
<evidence type="ECO:0000256" key="4">
    <source>
        <dbReference type="ARBA" id="ARBA00023002"/>
    </source>
</evidence>
<evidence type="ECO:0000256" key="1">
    <source>
        <dbReference type="ARBA" id="ARBA00001947"/>
    </source>
</evidence>
<dbReference type="RefSeq" id="WP_024462706.1">
    <property type="nucleotide sequence ID" value="NZ_CP062939.1"/>
</dbReference>
<dbReference type="eggNOG" id="COG1063">
    <property type="taxonomic scope" value="Bacteria"/>
</dbReference>
<dbReference type="PROSITE" id="PS00059">
    <property type="entry name" value="ADH_ZINC"/>
    <property type="match status" value="1"/>
</dbReference>
<dbReference type="SUPFAM" id="SSF51735">
    <property type="entry name" value="NAD(P)-binding Rossmann-fold domains"/>
    <property type="match status" value="1"/>
</dbReference>
<dbReference type="EMBL" id="JGZR01000003">
    <property type="protein sequence ID" value="KFJ04686.1"/>
    <property type="molecule type" value="Genomic_DNA"/>
</dbReference>
<protein>
    <submittedName>
        <fullName evidence="7">Alcohol dehydrogenase</fullName>
        <ecNumber evidence="7">1.1.1.284</ecNumber>
    </submittedName>
</protein>
<dbReference type="EC" id="1.1.1.284" evidence="7"/>
<keyword evidence="3 5" id="KW-0862">Zinc</keyword>
<dbReference type="InterPro" id="IPR011032">
    <property type="entry name" value="GroES-like_sf"/>
</dbReference>
<dbReference type="OrthoDB" id="241504at2"/>